<dbReference type="EMBL" id="FNKK01000002">
    <property type="protein sequence ID" value="SDR06575.1"/>
    <property type="molecule type" value="Genomic_DNA"/>
</dbReference>
<dbReference type="InterPro" id="IPR020904">
    <property type="entry name" value="Sc_DH/Rdtase_CS"/>
</dbReference>
<evidence type="ECO:0000313" key="4">
    <source>
        <dbReference type="Proteomes" id="UP000217103"/>
    </source>
</evidence>
<evidence type="ECO:0000313" key="3">
    <source>
        <dbReference type="EMBL" id="SDR06575.1"/>
    </source>
</evidence>
<reference evidence="3 4" key="1">
    <citation type="submission" date="2016-10" db="EMBL/GenBank/DDBJ databases">
        <authorList>
            <person name="de Groot N.N."/>
        </authorList>
    </citation>
    <scope>NUCLEOTIDE SEQUENCE [LARGE SCALE GENOMIC DNA]</scope>
    <source>
        <strain evidence="3 4">DSM 43794</strain>
    </source>
</reference>
<dbReference type="OrthoDB" id="4773823at2"/>
<dbReference type="Pfam" id="PF00106">
    <property type="entry name" value="adh_short"/>
    <property type="match status" value="1"/>
</dbReference>
<dbReference type="InterPro" id="IPR002347">
    <property type="entry name" value="SDR_fam"/>
</dbReference>
<dbReference type="PRINTS" id="PR00081">
    <property type="entry name" value="GDHRDH"/>
</dbReference>
<keyword evidence="2" id="KW-0560">Oxidoreductase</keyword>
<dbReference type="GO" id="GO:0016491">
    <property type="term" value="F:oxidoreductase activity"/>
    <property type="evidence" value="ECO:0007669"/>
    <property type="project" value="UniProtKB-KW"/>
</dbReference>
<accession>A0A1H1G0A0</accession>
<comment type="similarity">
    <text evidence="1">Belongs to the short-chain dehydrogenases/reductases (SDR) family.</text>
</comment>
<dbReference type="AlphaFoldDB" id="A0A1H1G0A0"/>
<keyword evidence="4" id="KW-1185">Reference proteome</keyword>
<dbReference type="RefSeq" id="WP_093259813.1">
    <property type="nucleotide sequence ID" value="NZ_FNKK01000002.1"/>
</dbReference>
<dbReference type="Gene3D" id="3.40.50.720">
    <property type="entry name" value="NAD(P)-binding Rossmann-like Domain"/>
    <property type="match status" value="1"/>
</dbReference>
<organism evidence="3 4">
    <name type="scientific">Thermostaphylospora chromogena</name>
    <dbReference type="NCBI Taxonomy" id="35622"/>
    <lineage>
        <taxon>Bacteria</taxon>
        <taxon>Bacillati</taxon>
        <taxon>Actinomycetota</taxon>
        <taxon>Actinomycetes</taxon>
        <taxon>Streptosporangiales</taxon>
        <taxon>Thermomonosporaceae</taxon>
        <taxon>Thermostaphylospora</taxon>
    </lineage>
</organism>
<sequence>MSHPRIVVVTGAGGPAGRAVAGRLAAAGDTVIAVDAKPRPELPGVRHVVADLLQAGTVNGLARTVAAEHGRVDGVIHLVGGWRGAASFADTDLTDWDVLHDRLVRTLQHVSLAFAPLLERSPCGRFAIVSSTAAARPRQGDAAYAAAKAAAEAWTLALADALRGTASAATIIVVKALVHDAMRAERPDAAFDGYTDVNELAEVVAGLWDASAEEINGKRLDLTT</sequence>
<evidence type="ECO:0000256" key="2">
    <source>
        <dbReference type="ARBA" id="ARBA00023002"/>
    </source>
</evidence>
<name>A0A1H1G0A0_9ACTN</name>
<proteinExistence type="inferred from homology"/>
<dbReference type="InterPro" id="IPR051122">
    <property type="entry name" value="SDR_DHRS6-like"/>
</dbReference>
<dbReference type="PROSITE" id="PS00061">
    <property type="entry name" value="ADH_SHORT"/>
    <property type="match status" value="1"/>
</dbReference>
<dbReference type="Proteomes" id="UP000217103">
    <property type="component" value="Unassembled WGS sequence"/>
</dbReference>
<dbReference type="PANTHER" id="PTHR43477:SF1">
    <property type="entry name" value="DIHYDROANTICAPSIN 7-DEHYDROGENASE"/>
    <property type="match status" value="1"/>
</dbReference>
<dbReference type="PANTHER" id="PTHR43477">
    <property type="entry name" value="DIHYDROANTICAPSIN 7-DEHYDROGENASE"/>
    <property type="match status" value="1"/>
</dbReference>
<dbReference type="InterPro" id="IPR036291">
    <property type="entry name" value="NAD(P)-bd_dom_sf"/>
</dbReference>
<dbReference type="SUPFAM" id="SSF51735">
    <property type="entry name" value="NAD(P)-binding Rossmann-fold domains"/>
    <property type="match status" value="1"/>
</dbReference>
<evidence type="ECO:0000256" key="1">
    <source>
        <dbReference type="ARBA" id="ARBA00006484"/>
    </source>
</evidence>
<dbReference type="STRING" id="35622.SAMN04489764_3289"/>
<gene>
    <name evidence="3" type="ORF">SAMN04489764_3289</name>
</gene>
<protein>
    <submittedName>
        <fullName evidence="3">NADP-dependent 3-hydroxy acid dehydrogenase YdfG</fullName>
    </submittedName>
</protein>